<comment type="caution">
    <text evidence="3">The sequence shown here is derived from an EMBL/GenBank/DDBJ whole genome shotgun (WGS) entry which is preliminary data.</text>
</comment>
<reference evidence="3 4" key="1">
    <citation type="submission" date="2020-03" db="EMBL/GenBank/DDBJ databases">
        <title>Genomic Encyclopedia of Type Strains, Phase IV (KMG-IV): sequencing the most valuable type-strain genomes for metagenomic binning, comparative biology and taxonomic classification.</title>
        <authorList>
            <person name="Goeker M."/>
        </authorList>
    </citation>
    <scope>NUCLEOTIDE SEQUENCE [LARGE SCALE GENOMIC DNA]</scope>
    <source>
        <strain evidence="3 4">DSM 103870</strain>
    </source>
</reference>
<sequence length="535" mass="60929">MIQFQILHRYSDSEWRPVTIVFNWAPNGDQQYFWPSFDEAEAVRQRLLTLLPYAELRVALAGTDIGDVDWQIREKLRFADGTYAPIPWHDEPWYRARHDEHFCHISQEQAGKIAFTENPAKGQADRQLVMSPGRYLNRFFSEHLDNDAIRDWCARLSVLLQEHTLKITQDADEIEDVYVGGPRSCMAHEASDFDGPCHPVRVYAGPDTALAYIGASDDATARCVVWPGRKIYTRIYGDESRLKLLLEGAGYNSGSLNGARVRRIPYDDSFVVPYIDAGGDLDDDGEHLVIGHGSISSGNTTGVADIPWCCPRCDSEGSPHETVYVVDGGNEEWCNRCFHDHATFCNHNNRYYSDDESFVTVHTDHDSHTVLEDDAEDFGAVYLEDRREWWASDCCRRCDASGEWFHAEDLTEYHGEWLSEDHLPEPFDDDDVSLANAHLLAYHQFHDEMAAIQADVARWQAAGERARDERLRRERDEAERLRLEALRRSIIEPPDGARPLRDRHEPPRISEGLRSVAAMTVPASAVISLPNESEP</sequence>
<evidence type="ECO:0000313" key="3">
    <source>
        <dbReference type="EMBL" id="NIJ60168.1"/>
    </source>
</evidence>
<protein>
    <submittedName>
        <fullName evidence="3">Uncharacterized protein</fullName>
    </submittedName>
</protein>
<proteinExistence type="predicted"/>
<organism evidence="3 4">
    <name type="scientific">Pseudochelatococcus lubricantis</name>
    <dbReference type="NCBI Taxonomy" id="1538102"/>
    <lineage>
        <taxon>Bacteria</taxon>
        <taxon>Pseudomonadati</taxon>
        <taxon>Pseudomonadota</taxon>
        <taxon>Alphaproteobacteria</taxon>
        <taxon>Hyphomicrobiales</taxon>
        <taxon>Chelatococcaceae</taxon>
        <taxon>Pseudochelatococcus</taxon>
    </lineage>
</organism>
<dbReference type="EMBL" id="JAASQI010000014">
    <property type="protein sequence ID" value="NIJ60168.1"/>
    <property type="molecule type" value="Genomic_DNA"/>
</dbReference>
<feature type="compositionally biased region" description="Basic and acidic residues" evidence="2">
    <location>
        <begin position="498"/>
        <end position="508"/>
    </location>
</feature>
<name>A0ABX0V4M4_9HYPH</name>
<evidence type="ECO:0000313" key="4">
    <source>
        <dbReference type="Proteomes" id="UP001429580"/>
    </source>
</evidence>
<dbReference type="RefSeq" id="WP_166956281.1">
    <property type="nucleotide sequence ID" value="NZ_JAASQI010000014.1"/>
</dbReference>
<evidence type="ECO:0000256" key="2">
    <source>
        <dbReference type="SAM" id="MobiDB-lite"/>
    </source>
</evidence>
<feature type="region of interest" description="Disordered" evidence="2">
    <location>
        <begin position="493"/>
        <end position="512"/>
    </location>
</feature>
<dbReference type="Proteomes" id="UP001429580">
    <property type="component" value="Unassembled WGS sequence"/>
</dbReference>
<gene>
    <name evidence="3" type="ORF">FHS82_004035</name>
</gene>
<feature type="coiled-coil region" evidence="1">
    <location>
        <begin position="461"/>
        <end position="488"/>
    </location>
</feature>
<keyword evidence="1" id="KW-0175">Coiled coil</keyword>
<evidence type="ECO:0000256" key="1">
    <source>
        <dbReference type="SAM" id="Coils"/>
    </source>
</evidence>
<accession>A0ABX0V4M4</accession>
<keyword evidence="4" id="KW-1185">Reference proteome</keyword>